<sequence>MSRKKTVFPAHGRNARRRHRRRTKRYLVVCGGEVTERLYFERLALRNNVTIDVQSKKRSPSQLAQYAVALKQVDDRENDRPDRYSAIFVVVDVDDFHDHGDAQRICRQNSIQLVISNPCFEVWLIDHVRPCPDSYDTTSYVEDYAAELKVVTGQRNKYIDFSYIDGHLRDAIENAKRHNTDTRLLARRQLAPNHEVKYAPWTDMVDVVNSIIRPTDRA</sequence>
<organism evidence="1 2">
    <name type="scientific">Bifidobacterium catulorum</name>
    <dbReference type="NCBI Taxonomy" id="1630173"/>
    <lineage>
        <taxon>Bacteria</taxon>
        <taxon>Bacillati</taxon>
        <taxon>Actinomycetota</taxon>
        <taxon>Actinomycetes</taxon>
        <taxon>Bifidobacteriales</taxon>
        <taxon>Bifidobacteriaceae</taxon>
        <taxon>Bifidobacterium</taxon>
    </lineage>
</organism>
<proteinExistence type="predicted"/>
<dbReference type="OrthoDB" id="9796523at2"/>
<dbReference type="InterPro" id="IPR025591">
    <property type="entry name" value="RloB"/>
</dbReference>
<protein>
    <submittedName>
        <fullName evidence="1">RloB domain-containing protein</fullName>
    </submittedName>
</protein>
<dbReference type="RefSeq" id="WP_109138120.1">
    <property type="nucleotide sequence ID" value="NZ_QFFN01000048.1"/>
</dbReference>
<dbReference type="Pfam" id="PF13707">
    <property type="entry name" value="RloB"/>
    <property type="match status" value="1"/>
</dbReference>
<keyword evidence="2" id="KW-1185">Reference proteome</keyword>
<dbReference type="AlphaFoldDB" id="A0A2U2MQ65"/>
<evidence type="ECO:0000313" key="2">
    <source>
        <dbReference type="Proteomes" id="UP000245753"/>
    </source>
</evidence>
<accession>A0A2U2MQ65</accession>
<name>A0A2U2MQ65_9BIFI</name>
<comment type="caution">
    <text evidence="1">The sequence shown here is derived from an EMBL/GenBank/DDBJ whole genome shotgun (WGS) entry which is preliminary data.</text>
</comment>
<evidence type="ECO:0000313" key="1">
    <source>
        <dbReference type="EMBL" id="PWG58992.1"/>
    </source>
</evidence>
<dbReference type="EMBL" id="QFFN01000048">
    <property type="protein sequence ID" value="PWG58992.1"/>
    <property type="molecule type" value="Genomic_DNA"/>
</dbReference>
<gene>
    <name evidence="1" type="ORF">DF200_09960</name>
</gene>
<reference evidence="1 2" key="1">
    <citation type="journal article" date="2018" name="Int. J. Syst. Evol. Microbiol.">
        <title>Bifidobacterium catulorum sp. nov., a novel taxon from the faeces of the baby common marmoset (Callithrix jacchus).</title>
        <authorList>
            <person name="Modesto M."/>
            <person name="Michelini S."/>
            <person name="Oki K."/>
            <person name="Biavati B."/>
            <person name="Watanabe K."/>
            <person name="Mattarelli P."/>
        </authorList>
    </citation>
    <scope>NUCLEOTIDE SEQUENCE [LARGE SCALE GENOMIC DNA]</scope>
    <source>
        <strain evidence="1 2">MRM 8.19</strain>
    </source>
</reference>
<dbReference type="Proteomes" id="UP000245753">
    <property type="component" value="Unassembled WGS sequence"/>
</dbReference>